<dbReference type="STRING" id="765420.OSCT_2102"/>
<dbReference type="OrthoDB" id="5739795at2"/>
<protein>
    <submittedName>
        <fullName evidence="2">Uncharacterized protein</fullName>
    </submittedName>
</protein>
<feature type="transmembrane region" description="Helical" evidence="1">
    <location>
        <begin position="130"/>
        <end position="151"/>
    </location>
</feature>
<dbReference type="Pfam" id="PF22285">
    <property type="entry name" value="DUF6962"/>
    <property type="match status" value="1"/>
</dbReference>
<reference evidence="2 3" key="1">
    <citation type="journal article" date="2011" name="J. Bacteriol.">
        <title>Draft genome sequence of the anoxygenic filamentous phototrophic bacterium Oscillochloris trichoides subsp. DG-6.</title>
        <authorList>
            <person name="Kuznetsov B.B."/>
            <person name="Ivanovsky R.N."/>
            <person name="Keppen O.I."/>
            <person name="Sukhacheva M.V."/>
            <person name="Bumazhkin B.K."/>
            <person name="Patutina E.O."/>
            <person name="Beletsky A.V."/>
            <person name="Mardanov A.V."/>
            <person name="Baslerov R.V."/>
            <person name="Panteleeva A.N."/>
            <person name="Kolganova T.V."/>
            <person name="Ravin N.V."/>
            <person name="Skryabin K.G."/>
        </authorList>
    </citation>
    <scope>NUCLEOTIDE SEQUENCE [LARGE SCALE GENOMIC DNA]</scope>
    <source>
        <strain evidence="2 3">DG-6</strain>
    </source>
</reference>
<feature type="transmembrane region" description="Helical" evidence="1">
    <location>
        <begin position="15"/>
        <end position="33"/>
    </location>
</feature>
<evidence type="ECO:0000256" key="1">
    <source>
        <dbReference type="SAM" id="Phobius"/>
    </source>
</evidence>
<gene>
    <name evidence="2" type="ORF">OSCT_2102</name>
</gene>
<sequence>MNLTIIASPTERSTAATDALIGVVALGYAAKLLGYRQQAPWRAGVWAGTFGALSFSGFLGAVVHGFEMPETRRTLLWKPLNLTLGLTVALFATGALGDLAGERVARRATPGLLASALGFFFLSQRLQRGFLIFILYEALAMLFALGAYVRLAQAGQLDGAQQMAAGVLISIIAAAIQSSNLQLTIFGIPLDNNGLFHIVQLAGLPLLAAGLRADLDA</sequence>
<dbReference type="AlphaFoldDB" id="E1IFK1"/>
<evidence type="ECO:0000313" key="2">
    <source>
        <dbReference type="EMBL" id="EFO80017.1"/>
    </source>
</evidence>
<keyword evidence="1" id="KW-0472">Membrane</keyword>
<dbReference type="eggNOG" id="ENOG5032W4M">
    <property type="taxonomic scope" value="Bacteria"/>
</dbReference>
<keyword evidence="3" id="KW-1185">Reference proteome</keyword>
<organism evidence="2 3">
    <name type="scientific">Oscillochloris trichoides DG-6</name>
    <dbReference type="NCBI Taxonomy" id="765420"/>
    <lineage>
        <taxon>Bacteria</taxon>
        <taxon>Bacillati</taxon>
        <taxon>Chloroflexota</taxon>
        <taxon>Chloroflexia</taxon>
        <taxon>Chloroflexales</taxon>
        <taxon>Chloroflexineae</taxon>
        <taxon>Oscillochloridaceae</taxon>
        <taxon>Oscillochloris</taxon>
    </lineage>
</organism>
<feature type="transmembrane region" description="Helical" evidence="1">
    <location>
        <begin position="45"/>
        <end position="63"/>
    </location>
</feature>
<dbReference type="HOGENOM" id="CLU_1224034_0_0_0"/>
<comment type="caution">
    <text evidence="2">The sequence shown here is derived from an EMBL/GenBank/DDBJ whole genome shotgun (WGS) entry which is preliminary data.</text>
</comment>
<dbReference type="Proteomes" id="UP000054010">
    <property type="component" value="Unassembled WGS sequence"/>
</dbReference>
<name>E1IFK1_9CHLR</name>
<evidence type="ECO:0000313" key="3">
    <source>
        <dbReference type="Proteomes" id="UP000054010"/>
    </source>
</evidence>
<dbReference type="EMBL" id="ADVR01000092">
    <property type="protein sequence ID" value="EFO80017.1"/>
    <property type="molecule type" value="Genomic_DNA"/>
</dbReference>
<feature type="transmembrane region" description="Helical" evidence="1">
    <location>
        <begin position="75"/>
        <end position="96"/>
    </location>
</feature>
<accession>E1IFK1</accession>
<keyword evidence="1" id="KW-1133">Transmembrane helix</keyword>
<feature type="transmembrane region" description="Helical" evidence="1">
    <location>
        <begin position="163"/>
        <end position="188"/>
    </location>
</feature>
<proteinExistence type="predicted"/>
<keyword evidence="1" id="KW-0812">Transmembrane</keyword>
<dbReference type="InterPro" id="IPR054235">
    <property type="entry name" value="DUF6962"/>
</dbReference>